<organism evidence="2 3">
    <name type="scientific">Elysia marginata</name>
    <dbReference type="NCBI Taxonomy" id="1093978"/>
    <lineage>
        <taxon>Eukaryota</taxon>
        <taxon>Metazoa</taxon>
        <taxon>Spiralia</taxon>
        <taxon>Lophotrochozoa</taxon>
        <taxon>Mollusca</taxon>
        <taxon>Gastropoda</taxon>
        <taxon>Heterobranchia</taxon>
        <taxon>Euthyneura</taxon>
        <taxon>Panpulmonata</taxon>
        <taxon>Sacoglossa</taxon>
        <taxon>Placobranchoidea</taxon>
        <taxon>Plakobranchidae</taxon>
        <taxon>Elysia</taxon>
    </lineage>
</organism>
<sequence length="131" mass="14689">MYPSHQRSIHTTRAVSNARHSERVYPSHKSSIQRKTLGEDVSISPEHYPTLDTRRVCIHLTRAVSNAGNIVKLCVSRRARHRRVAAPNVIIVELCVRGDTDLHEGHKHVAAELPLVFCALHCNCIEQNGAD</sequence>
<proteinExistence type="predicted"/>
<protein>
    <submittedName>
        <fullName evidence="2">Uncharacterized protein</fullName>
    </submittedName>
</protein>
<evidence type="ECO:0000313" key="2">
    <source>
        <dbReference type="EMBL" id="GFS04265.1"/>
    </source>
</evidence>
<feature type="region of interest" description="Disordered" evidence="1">
    <location>
        <begin position="1"/>
        <end position="38"/>
    </location>
</feature>
<accession>A0AAV4I2T4</accession>
<comment type="caution">
    <text evidence="2">The sequence shown here is derived from an EMBL/GenBank/DDBJ whole genome shotgun (WGS) entry which is preliminary data.</text>
</comment>
<evidence type="ECO:0000313" key="3">
    <source>
        <dbReference type="Proteomes" id="UP000762676"/>
    </source>
</evidence>
<feature type="compositionally biased region" description="Polar residues" evidence="1">
    <location>
        <begin position="1"/>
        <end position="15"/>
    </location>
</feature>
<evidence type="ECO:0000256" key="1">
    <source>
        <dbReference type="SAM" id="MobiDB-lite"/>
    </source>
</evidence>
<reference evidence="2 3" key="1">
    <citation type="journal article" date="2021" name="Elife">
        <title>Chloroplast acquisition without the gene transfer in kleptoplastic sea slugs, Plakobranchus ocellatus.</title>
        <authorList>
            <person name="Maeda T."/>
            <person name="Takahashi S."/>
            <person name="Yoshida T."/>
            <person name="Shimamura S."/>
            <person name="Takaki Y."/>
            <person name="Nagai Y."/>
            <person name="Toyoda A."/>
            <person name="Suzuki Y."/>
            <person name="Arimoto A."/>
            <person name="Ishii H."/>
            <person name="Satoh N."/>
            <person name="Nishiyama T."/>
            <person name="Hasebe M."/>
            <person name="Maruyama T."/>
            <person name="Minagawa J."/>
            <person name="Obokata J."/>
            <person name="Shigenobu S."/>
        </authorList>
    </citation>
    <scope>NUCLEOTIDE SEQUENCE [LARGE SCALE GENOMIC DNA]</scope>
</reference>
<name>A0AAV4I2T4_9GAST</name>
<dbReference type="AlphaFoldDB" id="A0AAV4I2T4"/>
<dbReference type="Proteomes" id="UP000762676">
    <property type="component" value="Unassembled WGS sequence"/>
</dbReference>
<keyword evidence="3" id="KW-1185">Reference proteome</keyword>
<dbReference type="EMBL" id="BMAT01009329">
    <property type="protein sequence ID" value="GFS04265.1"/>
    <property type="molecule type" value="Genomic_DNA"/>
</dbReference>
<gene>
    <name evidence="2" type="ORF">ElyMa_004652200</name>
</gene>